<keyword evidence="3" id="KW-1185">Reference proteome</keyword>
<feature type="compositionally biased region" description="Polar residues" evidence="1">
    <location>
        <begin position="65"/>
        <end position="74"/>
    </location>
</feature>
<organism evidence="2 3">
    <name type="scientific">Morchella conica CCBAS932</name>
    <dbReference type="NCBI Taxonomy" id="1392247"/>
    <lineage>
        <taxon>Eukaryota</taxon>
        <taxon>Fungi</taxon>
        <taxon>Dikarya</taxon>
        <taxon>Ascomycota</taxon>
        <taxon>Pezizomycotina</taxon>
        <taxon>Pezizomycetes</taxon>
        <taxon>Pezizales</taxon>
        <taxon>Morchellaceae</taxon>
        <taxon>Morchella</taxon>
    </lineage>
</organism>
<name>A0A3N4KTY0_9PEZI</name>
<dbReference type="OrthoDB" id="5421421at2759"/>
<proteinExistence type="predicted"/>
<evidence type="ECO:0000313" key="3">
    <source>
        <dbReference type="Proteomes" id="UP000277580"/>
    </source>
</evidence>
<dbReference type="InParanoid" id="A0A3N4KTY0"/>
<reference evidence="2 3" key="1">
    <citation type="journal article" date="2018" name="Nat. Ecol. Evol.">
        <title>Pezizomycetes genomes reveal the molecular basis of ectomycorrhizal truffle lifestyle.</title>
        <authorList>
            <person name="Murat C."/>
            <person name="Payen T."/>
            <person name="Noel B."/>
            <person name="Kuo A."/>
            <person name="Morin E."/>
            <person name="Chen J."/>
            <person name="Kohler A."/>
            <person name="Krizsan K."/>
            <person name="Balestrini R."/>
            <person name="Da Silva C."/>
            <person name="Montanini B."/>
            <person name="Hainaut M."/>
            <person name="Levati E."/>
            <person name="Barry K.W."/>
            <person name="Belfiori B."/>
            <person name="Cichocki N."/>
            <person name="Clum A."/>
            <person name="Dockter R.B."/>
            <person name="Fauchery L."/>
            <person name="Guy J."/>
            <person name="Iotti M."/>
            <person name="Le Tacon F."/>
            <person name="Lindquist E.A."/>
            <person name="Lipzen A."/>
            <person name="Malagnac F."/>
            <person name="Mello A."/>
            <person name="Molinier V."/>
            <person name="Miyauchi S."/>
            <person name="Poulain J."/>
            <person name="Riccioni C."/>
            <person name="Rubini A."/>
            <person name="Sitrit Y."/>
            <person name="Splivallo R."/>
            <person name="Traeger S."/>
            <person name="Wang M."/>
            <person name="Zifcakova L."/>
            <person name="Wipf D."/>
            <person name="Zambonelli A."/>
            <person name="Paolocci F."/>
            <person name="Nowrousian M."/>
            <person name="Ottonello S."/>
            <person name="Baldrian P."/>
            <person name="Spatafora J.W."/>
            <person name="Henrissat B."/>
            <person name="Nagy L.G."/>
            <person name="Aury J.M."/>
            <person name="Wincker P."/>
            <person name="Grigoriev I.V."/>
            <person name="Bonfante P."/>
            <person name="Martin F.M."/>
        </authorList>
    </citation>
    <scope>NUCLEOTIDE SEQUENCE [LARGE SCALE GENOMIC DNA]</scope>
    <source>
        <strain evidence="2 3">CCBAS932</strain>
    </source>
</reference>
<protein>
    <submittedName>
        <fullName evidence="2">Uncharacterized protein</fullName>
    </submittedName>
</protein>
<evidence type="ECO:0000313" key="2">
    <source>
        <dbReference type="EMBL" id="RPB11811.1"/>
    </source>
</evidence>
<evidence type="ECO:0000256" key="1">
    <source>
        <dbReference type="SAM" id="MobiDB-lite"/>
    </source>
</evidence>
<accession>A0A3N4KTY0</accession>
<feature type="region of interest" description="Disordered" evidence="1">
    <location>
        <begin position="1"/>
        <end position="151"/>
    </location>
</feature>
<dbReference type="EMBL" id="ML119133">
    <property type="protein sequence ID" value="RPB11811.1"/>
    <property type="molecule type" value="Genomic_DNA"/>
</dbReference>
<dbReference type="AlphaFoldDB" id="A0A3N4KTY0"/>
<feature type="compositionally biased region" description="Low complexity" evidence="1">
    <location>
        <begin position="98"/>
        <end position="121"/>
    </location>
</feature>
<feature type="compositionally biased region" description="Basic and acidic residues" evidence="1">
    <location>
        <begin position="46"/>
        <end position="55"/>
    </location>
</feature>
<gene>
    <name evidence="2" type="ORF">P167DRAFT_575002</name>
</gene>
<dbReference type="STRING" id="1392247.A0A3N4KTY0"/>
<sequence>MVRKKQPKKTPAATKKGKKTLRSSNSKQNAEPEPELENKNLGPKISEPEIPKSENSDSELPVFTAPTSPAGGTSQKEEIEKINLPQSSATDFGPPPGLSFSSSPPTSSPLSSSSPSNEPLPEGFKRCHLSTDDDESSDGGGTPTKKAKLTAAPLKKPNVAEENILLLSLKDEKNMKWPDIVEAFREHGWAGRKQTLLKNRYRSLKEGIVFWEDDDASPLLPPRDNAIPLFLQYFDGHWVCLLLVVWEWGE</sequence>
<dbReference type="Proteomes" id="UP000277580">
    <property type="component" value="Unassembled WGS sequence"/>
</dbReference>